<dbReference type="InterPro" id="IPR000477">
    <property type="entry name" value="RT_dom"/>
</dbReference>
<evidence type="ECO:0000313" key="3">
    <source>
        <dbReference type="Proteomes" id="UP001549921"/>
    </source>
</evidence>
<proteinExistence type="predicted"/>
<dbReference type="PANTHER" id="PTHR35450:SF2">
    <property type="entry name" value="REVERSE TRANSCRIPTASE DOMAIN-CONTAINING PROTEIN"/>
    <property type="match status" value="1"/>
</dbReference>
<feature type="domain" description="Reverse transcriptase" evidence="1">
    <location>
        <begin position="9"/>
        <end position="151"/>
    </location>
</feature>
<reference evidence="2 3" key="1">
    <citation type="submission" date="2024-06" db="EMBL/GenBank/DDBJ databases">
        <title>A chromosome-level genome assembly of beet webworm, Loxostege sticticalis.</title>
        <authorList>
            <person name="Zhang Y."/>
        </authorList>
    </citation>
    <scope>NUCLEOTIDE SEQUENCE [LARGE SCALE GENOMIC DNA]</scope>
    <source>
        <strain evidence="2">AQ028</strain>
        <tissue evidence="2">Male pupae</tissue>
    </source>
</reference>
<dbReference type="AlphaFoldDB" id="A0ABD0TNG6"/>
<name>A0ABD0TNG6_LOXSC</name>
<dbReference type="PANTHER" id="PTHR35450">
    <property type="entry name" value="REVERSE TRANSCRIPTASE DOMAIN-CONTAINING PROTEIN"/>
    <property type="match status" value="1"/>
</dbReference>
<dbReference type="Pfam" id="PF00078">
    <property type="entry name" value="RVT_1"/>
    <property type="match status" value="1"/>
</dbReference>
<organism evidence="2 3">
    <name type="scientific">Loxostege sticticalis</name>
    <name type="common">Beet webworm moth</name>
    <dbReference type="NCBI Taxonomy" id="481309"/>
    <lineage>
        <taxon>Eukaryota</taxon>
        <taxon>Metazoa</taxon>
        <taxon>Ecdysozoa</taxon>
        <taxon>Arthropoda</taxon>
        <taxon>Hexapoda</taxon>
        <taxon>Insecta</taxon>
        <taxon>Pterygota</taxon>
        <taxon>Neoptera</taxon>
        <taxon>Endopterygota</taxon>
        <taxon>Lepidoptera</taxon>
        <taxon>Glossata</taxon>
        <taxon>Ditrysia</taxon>
        <taxon>Pyraloidea</taxon>
        <taxon>Crambidae</taxon>
        <taxon>Pyraustinae</taxon>
        <taxon>Loxostege</taxon>
    </lineage>
</organism>
<protein>
    <recommendedName>
        <fullName evidence="1">Reverse transcriptase domain-containing protein</fullName>
    </recommendedName>
</protein>
<sequence>MEKWVTRVRVAELQTEPIQIKRGIFQGDSFSPLWFCLALNPLSNTLNNTDIGYPIRHHHSNTEQTLTTRINHLLYMDDIKLYATTHDDLSHLANLTEHFSKDICMDFGIDKCKINSVKGGQILQHSTYQLETGQQISSLDQNEVYKYLGYNQDRQIQYKDTKLKLQQQFKHRLNSISETSLIHHAIAQTDTKLTPLNLSDITIQNNEKQIDIPTKINDWTRKSLHGRHRKDLCQINVDKVASNAWLSCGELFPETEGFMIAIQDQTIETRNYQKHIMKLRIPTDQCRKCNSGSETIQHITGACKAIVQTDYKHRHDQVANIIHQKLAQKYNLIPQKLIPYYKYVPEPVIENNNYRLYFDRAILTDKTTHFNRPDITVHDKKNHTALIIDIAIPNSHNLQSTISDKLSKYTDLRDEIKRMWRLSEVTIVPIVISTTGIIPKQLHQSLSTLCLSQYTYIQLQKAVVLNTCRIVRKFLQQETQSDTQRISSSCQHTSTELPASTLVNNIPLSPNTIITSSSH</sequence>
<accession>A0ABD0TNG6</accession>
<dbReference type="EMBL" id="JBEDNZ010000002">
    <property type="protein sequence ID" value="KAL0850761.1"/>
    <property type="molecule type" value="Genomic_DNA"/>
</dbReference>
<comment type="caution">
    <text evidence="2">The sequence shown here is derived from an EMBL/GenBank/DDBJ whole genome shotgun (WGS) entry which is preliminary data.</text>
</comment>
<evidence type="ECO:0000313" key="2">
    <source>
        <dbReference type="EMBL" id="KAL0850761.1"/>
    </source>
</evidence>
<evidence type="ECO:0000259" key="1">
    <source>
        <dbReference type="Pfam" id="PF00078"/>
    </source>
</evidence>
<gene>
    <name evidence="2" type="ORF">ABMA28_006700</name>
</gene>
<dbReference type="Proteomes" id="UP001549921">
    <property type="component" value="Unassembled WGS sequence"/>
</dbReference>